<feature type="compositionally biased region" description="Basic and acidic residues" evidence="1">
    <location>
        <begin position="30"/>
        <end position="46"/>
    </location>
</feature>
<keyword evidence="2" id="KW-0732">Signal</keyword>
<evidence type="ECO:0000313" key="3">
    <source>
        <dbReference type="EMBL" id="MBC2652263.1"/>
    </source>
</evidence>
<sequence length="198" mass="21120">MQRGWLIGLALAVLSSPPLHAQDTAPGKAPEQDDRPSRPVTDRDPNAVDVMATPVSDLNLRKGEIPPILLAAQEAPYSLAGLRHCAELGAEVRRFDAVLGDDFDVAEAANRKLSAGKVAQSVVGSFIPFRGLIREISGANESERRLQYAIYAGSARRAFLKGVGLQRGCPWPARPATPAVIARVRAAAEAAKDKPKTP</sequence>
<comment type="caution">
    <text evidence="3">The sequence shown here is derived from an EMBL/GenBank/DDBJ whole genome shotgun (WGS) entry which is preliminary data.</text>
</comment>
<gene>
    <name evidence="3" type="ORF">H7F49_11140</name>
</gene>
<proteinExistence type="predicted"/>
<evidence type="ECO:0000256" key="2">
    <source>
        <dbReference type="SAM" id="SignalP"/>
    </source>
</evidence>
<feature type="chain" id="PRO_5030769287" evidence="2">
    <location>
        <begin position="22"/>
        <end position="198"/>
    </location>
</feature>
<dbReference type="AlphaFoldDB" id="A0A7X1KCG7"/>
<feature type="region of interest" description="Disordered" evidence="1">
    <location>
        <begin position="18"/>
        <end position="46"/>
    </location>
</feature>
<evidence type="ECO:0000256" key="1">
    <source>
        <dbReference type="SAM" id="MobiDB-lite"/>
    </source>
</evidence>
<feature type="signal peptide" evidence="2">
    <location>
        <begin position="1"/>
        <end position="21"/>
    </location>
</feature>
<dbReference type="EMBL" id="JACLAU010000017">
    <property type="protein sequence ID" value="MBC2652263.1"/>
    <property type="molecule type" value="Genomic_DNA"/>
</dbReference>
<dbReference type="RefSeq" id="WP_185683681.1">
    <property type="nucleotide sequence ID" value="NZ_JACLAU010000017.1"/>
</dbReference>
<organism evidence="3 4">
    <name type="scientific">Novosphingobium aerophilum</name>
    <dbReference type="NCBI Taxonomy" id="2839843"/>
    <lineage>
        <taxon>Bacteria</taxon>
        <taxon>Pseudomonadati</taxon>
        <taxon>Pseudomonadota</taxon>
        <taxon>Alphaproteobacteria</taxon>
        <taxon>Sphingomonadales</taxon>
        <taxon>Sphingomonadaceae</taxon>
        <taxon>Novosphingobium</taxon>
    </lineage>
</organism>
<dbReference type="Proteomes" id="UP000520156">
    <property type="component" value="Unassembled WGS sequence"/>
</dbReference>
<accession>A0A7X1KCG7</accession>
<reference evidence="3 4" key="1">
    <citation type="submission" date="2020-08" db="EMBL/GenBank/DDBJ databases">
        <title>The genome sequence of Novosphingobium flavum 4Y4.</title>
        <authorList>
            <person name="Liu Y."/>
        </authorList>
    </citation>
    <scope>NUCLEOTIDE SEQUENCE [LARGE SCALE GENOMIC DNA]</scope>
    <source>
        <strain evidence="3 4">4Y4</strain>
    </source>
</reference>
<keyword evidence="4" id="KW-1185">Reference proteome</keyword>
<evidence type="ECO:0000313" key="4">
    <source>
        <dbReference type="Proteomes" id="UP000520156"/>
    </source>
</evidence>
<name>A0A7X1KCG7_9SPHN</name>
<protein>
    <submittedName>
        <fullName evidence="3">Uncharacterized protein</fullName>
    </submittedName>
</protein>